<dbReference type="GO" id="GO:0140359">
    <property type="term" value="F:ABC-type transporter activity"/>
    <property type="evidence" value="ECO:0007669"/>
    <property type="project" value="InterPro"/>
</dbReference>
<proteinExistence type="predicted"/>
<dbReference type="InterPro" id="IPR051449">
    <property type="entry name" value="ABC-2_transporter_component"/>
</dbReference>
<organism evidence="8 9">
    <name type="scientific">Butyricimonas virosa</name>
    <dbReference type="NCBI Taxonomy" id="544645"/>
    <lineage>
        <taxon>Bacteria</taxon>
        <taxon>Pseudomonadati</taxon>
        <taxon>Bacteroidota</taxon>
        <taxon>Bacteroidia</taxon>
        <taxon>Bacteroidales</taxon>
        <taxon>Odoribacteraceae</taxon>
        <taxon>Butyricimonas</taxon>
    </lineage>
</organism>
<sequence>MRNIYDIARAELQSLFYSPIAWLILIIFTFQSAGIFGGHLAGMVMGKELGYSLSDLTYKLFVDQWSGGIFPVIQGYLYLYIPLLTMGVMSRELSSGSIKLLYSSPVTNRQIIFGKYLSMMIYGLVMMFVLLIYIVVAWCSIKDFDYPMVFTGLLGLYLLLCVYAAVGLFMSSLTSYQVVAAMLTLTILGVLNYVGSMWQDVEFVREITYWLSISGRANEFIRGLICSEDLLYFIIVTAMFLTLATIRLQAARQKQRWTKTSGQYLGVIMVIVVLGYFTSRPSLMTYYDATATKRNTLTEHSQEVISQLKGGLTITTYVNLLDDNNIYWGVPSAYKSDQQNFRHYTRFKPEIEMKYVYYYDTLLGVEPSRYMQTKSLKERAHEAMTIYGLDSTKVLTPEQIRAKIDLVREDNWFVRVLERESGEKTFLRIFRGMDRMPKEAEITAAMKRLAMKLPTVGVVTGHGERNIHQTGDRNYTAFGEDRHFRYALMNQGFDVKEVSLDNEIPEEINILLLAEMRSPFTPEQRVNWEKYVARGGNLIILSEPNRRDVMGPVLADFGVQMVPGILVKPTKDFAPELIQTLPTREACEQIYYFGAILDQGYCVTMPSASALTYGEDKGFKLTPLFETDSLVWNELQTTDFVDDSVSLDVASGEVQQKYITSVALTRQVGEREQRIIILGDADCISNGELSMGRAGIRSANYTLIMGGFYWLSDGEVPIDVRRPALLDDDYKVGGSLVRFWDIFLSWILPCLMLVAAVFILLRRRGR</sequence>
<evidence type="ECO:0000256" key="2">
    <source>
        <dbReference type="ARBA" id="ARBA00022475"/>
    </source>
</evidence>
<comment type="caution">
    <text evidence="8">The sequence shown here is derived from an EMBL/GenBank/DDBJ whole genome shotgun (WGS) entry which is preliminary data.</text>
</comment>
<evidence type="ECO:0000256" key="4">
    <source>
        <dbReference type="ARBA" id="ARBA00022989"/>
    </source>
</evidence>
<keyword evidence="3 6" id="KW-0812">Transmembrane</keyword>
<feature type="transmembrane region" description="Helical" evidence="6">
    <location>
        <begin position="116"/>
        <end position="136"/>
    </location>
</feature>
<accession>A0A412X460</accession>
<feature type="transmembrane region" description="Helical" evidence="6">
    <location>
        <begin position="739"/>
        <end position="761"/>
    </location>
</feature>
<dbReference type="Pfam" id="PF09822">
    <property type="entry name" value="ABC_transp_aux"/>
    <property type="match status" value="1"/>
</dbReference>
<feature type="domain" description="ABC-type uncharacterised transport system" evidence="7">
    <location>
        <begin position="454"/>
        <end position="688"/>
    </location>
</feature>
<keyword evidence="4 6" id="KW-1133">Transmembrane helix</keyword>
<feature type="transmembrane region" description="Helical" evidence="6">
    <location>
        <begin position="148"/>
        <end position="169"/>
    </location>
</feature>
<keyword evidence="2" id="KW-1003">Cell membrane</keyword>
<evidence type="ECO:0000313" key="9">
    <source>
        <dbReference type="Proteomes" id="UP000283589"/>
    </source>
</evidence>
<dbReference type="PANTHER" id="PTHR30294:SF29">
    <property type="entry name" value="MULTIDRUG ABC TRANSPORTER PERMEASE YBHS-RELATED"/>
    <property type="match status" value="1"/>
</dbReference>
<feature type="transmembrane region" description="Helical" evidence="6">
    <location>
        <begin position="20"/>
        <end position="45"/>
    </location>
</feature>
<dbReference type="Pfam" id="PF12679">
    <property type="entry name" value="ABC2_membrane_2"/>
    <property type="match status" value="1"/>
</dbReference>
<dbReference type="RefSeq" id="WP_118259115.1">
    <property type="nucleotide sequence ID" value="NZ_CALBWO010000040.1"/>
</dbReference>
<evidence type="ECO:0000259" key="7">
    <source>
        <dbReference type="Pfam" id="PF09822"/>
    </source>
</evidence>
<feature type="transmembrane region" description="Helical" evidence="6">
    <location>
        <begin position="176"/>
        <end position="195"/>
    </location>
</feature>
<feature type="transmembrane region" description="Helical" evidence="6">
    <location>
        <begin position="65"/>
        <end position="89"/>
    </location>
</feature>
<dbReference type="PANTHER" id="PTHR30294">
    <property type="entry name" value="MEMBRANE COMPONENT OF ABC TRANSPORTER YHHJ-RELATED"/>
    <property type="match status" value="1"/>
</dbReference>
<evidence type="ECO:0000256" key="6">
    <source>
        <dbReference type="SAM" id="Phobius"/>
    </source>
</evidence>
<dbReference type="EMBL" id="QRZA01000004">
    <property type="protein sequence ID" value="RGV35431.1"/>
    <property type="molecule type" value="Genomic_DNA"/>
</dbReference>
<evidence type="ECO:0000313" key="8">
    <source>
        <dbReference type="EMBL" id="RGV35431.1"/>
    </source>
</evidence>
<feature type="transmembrane region" description="Helical" evidence="6">
    <location>
        <begin position="262"/>
        <end position="279"/>
    </location>
</feature>
<feature type="transmembrane region" description="Helical" evidence="6">
    <location>
        <begin position="230"/>
        <end position="250"/>
    </location>
</feature>
<dbReference type="AlphaFoldDB" id="A0A412X460"/>
<dbReference type="Proteomes" id="UP000283589">
    <property type="component" value="Unassembled WGS sequence"/>
</dbReference>
<evidence type="ECO:0000256" key="1">
    <source>
        <dbReference type="ARBA" id="ARBA00004651"/>
    </source>
</evidence>
<evidence type="ECO:0000256" key="5">
    <source>
        <dbReference type="ARBA" id="ARBA00023136"/>
    </source>
</evidence>
<protein>
    <submittedName>
        <fullName evidence="8">ABC transporter</fullName>
    </submittedName>
</protein>
<dbReference type="GO" id="GO:0005886">
    <property type="term" value="C:plasma membrane"/>
    <property type="evidence" value="ECO:0007669"/>
    <property type="project" value="UniProtKB-SubCell"/>
</dbReference>
<dbReference type="InterPro" id="IPR019196">
    <property type="entry name" value="ABC_transp_unknown"/>
</dbReference>
<evidence type="ECO:0000256" key="3">
    <source>
        <dbReference type="ARBA" id="ARBA00022692"/>
    </source>
</evidence>
<dbReference type="STRING" id="1121130.GCA_000519105_00678"/>
<comment type="subcellular location">
    <subcellularLocation>
        <location evidence="1">Cell membrane</location>
        <topology evidence="1">Multi-pass membrane protein</topology>
    </subcellularLocation>
</comment>
<gene>
    <name evidence="8" type="ORF">DWW18_05010</name>
</gene>
<name>A0A412X460_9BACT</name>
<reference evidence="8 9" key="1">
    <citation type="submission" date="2018-08" db="EMBL/GenBank/DDBJ databases">
        <title>A genome reference for cultivated species of the human gut microbiota.</title>
        <authorList>
            <person name="Zou Y."/>
            <person name="Xue W."/>
            <person name="Luo G."/>
        </authorList>
    </citation>
    <scope>NUCLEOTIDE SEQUENCE [LARGE SCALE GENOMIC DNA]</scope>
    <source>
        <strain evidence="8 9">AF14-49</strain>
    </source>
</reference>
<keyword evidence="5 6" id="KW-0472">Membrane</keyword>